<gene>
    <name evidence="2" type="ORF">S01H4_35493</name>
</gene>
<name>X1BD59_9ZZZZ</name>
<proteinExistence type="predicted"/>
<comment type="caution">
    <text evidence="2">The sequence shown here is derived from an EMBL/GenBank/DDBJ whole genome shotgun (WGS) entry which is preliminary data.</text>
</comment>
<keyword evidence="1" id="KW-1133">Transmembrane helix</keyword>
<organism evidence="2">
    <name type="scientific">marine sediment metagenome</name>
    <dbReference type="NCBI Taxonomy" id="412755"/>
    <lineage>
        <taxon>unclassified sequences</taxon>
        <taxon>metagenomes</taxon>
        <taxon>ecological metagenomes</taxon>
    </lineage>
</organism>
<keyword evidence="1" id="KW-0472">Membrane</keyword>
<feature type="non-terminal residue" evidence="2">
    <location>
        <position position="1"/>
    </location>
</feature>
<protein>
    <submittedName>
        <fullName evidence="2">Uncharacterized protein</fullName>
    </submittedName>
</protein>
<accession>X1BD59</accession>
<dbReference type="AlphaFoldDB" id="X1BD59"/>
<reference evidence="2" key="1">
    <citation type="journal article" date="2014" name="Front. Microbiol.">
        <title>High frequency of phylogenetically diverse reductive dehalogenase-homologous genes in deep subseafloor sedimentary metagenomes.</title>
        <authorList>
            <person name="Kawai M."/>
            <person name="Futagami T."/>
            <person name="Toyoda A."/>
            <person name="Takaki Y."/>
            <person name="Nishi S."/>
            <person name="Hori S."/>
            <person name="Arai W."/>
            <person name="Tsubouchi T."/>
            <person name="Morono Y."/>
            <person name="Uchiyama I."/>
            <person name="Ito T."/>
            <person name="Fujiyama A."/>
            <person name="Inagaki F."/>
            <person name="Takami H."/>
        </authorList>
    </citation>
    <scope>NUCLEOTIDE SEQUENCE</scope>
    <source>
        <strain evidence="2">Expedition CK06-06</strain>
    </source>
</reference>
<keyword evidence="1" id="KW-0812">Transmembrane</keyword>
<evidence type="ECO:0000256" key="1">
    <source>
        <dbReference type="SAM" id="Phobius"/>
    </source>
</evidence>
<feature type="transmembrane region" description="Helical" evidence="1">
    <location>
        <begin position="24"/>
        <end position="40"/>
    </location>
</feature>
<dbReference type="EMBL" id="BART01018879">
    <property type="protein sequence ID" value="GAG79157.1"/>
    <property type="molecule type" value="Genomic_DNA"/>
</dbReference>
<evidence type="ECO:0000313" key="2">
    <source>
        <dbReference type="EMBL" id="GAG79157.1"/>
    </source>
</evidence>
<sequence>INFPIDILHSIIGMINQDYKEDDYESFLLFLTIVIIILYFE</sequence>